<comment type="catalytic activity">
    <reaction evidence="15">
        <text>13-(9Z-hexadecenoyloxy)-octadecanoate + H2O = 13-hydroxy-octadecanoate + (9Z)-hexadecenoate + H(+)</text>
        <dbReference type="Rhea" id="RHEA:52076"/>
        <dbReference type="ChEBI" id="CHEBI:15377"/>
        <dbReference type="ChEBI" id="CHEBI:15378"/>
        <dbReference type="ChEBI" id="CHEBI:32372"/>
        <dbReference type="ChEBI" id="CHEBI:136304"/>
        <dbReference type="ChEBI" id="CHEBI:136315"/>
    </reaction>
    <physiologicalReaction direction="left-to-right" evidence="15">
        <dbReference type="Rhea" id="RHEA:52077"/>
    </physiologicalReaction>
</comment>
<gene>
    <name evidence="18" type="ORF">TCAL_06754</name>
</gene>
<feature type="transmembrane region" description="Helical" evidence="17">
    <location>
        <begin position="165"/>
        <end position="188"/>
    </location>
</feature>
<keyword evidence="6 17" id="KW-0472">Membrane</keyword>
<evidence type="ECO:0000256" key="10">
    <source>
        <dbReference type="ARBA" id="ARBA00048680"/>
    </source>
</evidence>
<evidence type="ECO:0000256" key="12">
    <source>
        <dbReference type="ARBA" id="ARBA00048800"/>
    </source>
</evidence>
<evidence type="ECO:0000313" key="19">
    <source>
        <dbReference type="Proteomes" id="UP000318571"/>
    </source>
</evidence>
<evidence type="ECO:0000313" key="18">
    <source>
        <dbReference type="EMBL" id="TRY78836.1"/>
    </source>
</evidence>
<comment type="catalytic activity">
    <reaction evidence="11">
        <text>12-(9Z-octadecenoyloxy)-octadecanoate + H2O = 12-hydroxyoctadecanoate + (9Z)-octadecenoate + H(+)</text>
        <dbReference type="Rhea" id="RHEA:52060"/>
        <dbReference type="ChEBI" id="CHEBI:15377"/>
        <dbReference type="ChEBI" id="CHEBI:15378"/>
        <dbReference type="ChEBI" id="CHEBI:30823"/>
        <dbReference type="ChEBI" id="CHEBI:84201"/>
        <dbReference type="ChEBI" id="CHEBI:136302"/>
    </reaction>
    <physiologicalReaction direction="left-to-right" evidence="11">
        <dbReference type="Rhea" id="RHEA:52061"/>
    </physiologicalReaction>
</comment>
<dbReference type="OrthoDB" id="1898221at2759"/>
<dbReference type="Pfam" id="PF04750">
    <property type="entry name" value="Far-17a_AIG1"/>
    <property type="match status" value="1"/>
</dbReference>
<evidence type="ECO:0000256" key="15">
    <source>
        <dbReference type="ARBA" id="ARBA00049322"/>
    </source>
</evidence>
<comment type="catalytic activity">
    <reaction evidence="14">
        <text>13-(9Z-octadecenoyloxy)-octadecanoate + H2O = 13-hydroxy-octadecanoate + (9Z)-octadecenoate + H(+)</text>
        <dbReference type="Rhea" id="RHEA:52064"/>
        <dbReference type="ChEBI" id="CHEBI:15377"/>
        <dbReference type="ChEBI" id="CHEBI:15378"/>
        <dbReference type="ChEBI" id="CHEBI:30823"/>
        <dbReference type="ChEBI" id="CHEBI:136303"/>
        <dbReference type="ChEBI" id="CHEBI:136304"/>
    </reaction>
    <physiologicalReaction direction="left-to-right" evidence="14">
        <dbReference type="Rhea" id="RHEA:52065"/>
    </physiologicalReaction>
</comment>
<evidence type="ECO:0000256" key="2">
    <source>
        <dbReference type="ARBA" id="ARBA00004127"/>
    </source>
</evidence>
<keyword evidence="5 17" id="KW-1133">Transmembrane helix</keyword>
<feature type="transmembrane region" description="Helical" evidence="17">
    <location>
        <begin position="134"/>
        <end position="153"/>
    </location>
</feature>
<evidence type="ECO:0000256" key="5">
    <source>
        <dbReference type="ARBA" id="ARBA00022989"/>
    </source>
</evidence>
<comment type="catalytic activity">
    <reaction evidence="8">
        <text>13-octadecanoyloxy-octadecanoate + H2O = 13-hydroxy-octadecanoate + octadecanoate + H(+)</text>
        <dbReference type="Rhea" id="RHEA:52084"/>
        <dbReference type="ChEBI" id="CHEBI:15377"/>
        <dbReference type="ChEBI" id="CHEBI:15378"/>
        <dbReference type="ChEBI" id="CHEBI:25629"/>
        <dbReference type="ChEBI" id="CHEBI:136304"/>
        <dbReference type="ChEBI" id="CHEBI:136335"/>
    </reaction>
    <physiologicalReaction direction="left-to-right" evidence="8">
        <dbReference type="Rhea" id="RHEA:52085"/>
    </physiologicalReaction>
</comment>
<dbReference type="GO" id="GO:0012505">
    <property type="term" value="C:endomembrane system"/>
    <property type="evidence" value="ECO:0007669"/>
    <property type="project" value="UniProtKB-SubCell"/>
</dbReference>
<reference evidence="18 19" key="1">
    <citation type="journal article" date="2018" name="Nat. Ecol. Evol.">
        <title>Genomic signatures of mitonuclear coevolution across populations of Tigriopus californicus.</title>
        <authorList>
            <person name="Barreto F.S."/>
            <person name="Watson E.T."/>
            <person name="Lima T.G."/>
            <person name="Willett C.S."/>
            <person name="Edmands S."/>
            <person name="Li W."/>
            <person name="Burton R.S."/>
        </authorList>
    </citation>
    <scope>NUCLEOTIDE SEQUENCE [LARGE SCALE GENOMIC DNA]</scope>
    <source>
        <strain evidence="18 19">San Diego</strain>
    </source>
</reference>
<evidence type="ECO:0000256" key="3">
    <source>
        <dbReference type="ARBA" id="ARBA00009300"/>
    </source>
</evidence>
<evidence type="ECO:0000256" key="4">
    <source>
        <dbReference type="ARBA" id="ARBA00022692"/>
    </source>
</evidence>
<evidence type="ECO:0000256" key="1">
    <source>
        <dbReference type="ARBA" id="ARBA00000923"/>
    </source>
</evidence>
<dbReference type="OMA" id="IWDRELI"/>
<evidence type="ECO:0000256" key="7">
    <source>
        <dbReference type="ARBA" id="ARBA00047368"/>
    </source>
</evidence>
<evidence type="ECO:0000256" key="11">
    <source>
        <dbReference type="ARBA" id="ARBA00048701"/>
    </source>
</evidence>
<evidence type="ECO:0000256" key="16">
    <source>
        <dbReference type="ARBA" id="ARBA00049428"/>
    </source>
</evidence>
<evidence type="ECO:0000256" key="6">
    <source>
        <dbReference type="ARBA" id="ARBA00023136"/>
    </source>
</evidence>
<feature type="transmembrane region" description="Helical" evidence="17">
    <location>
        <begin position="93"/>
        <end position="114"/>
    </location>
</feature>
<comment type="catalytic activity">
    <reaction evidence="9">
        <text>9-hexadecanoyloxy-octadecanoate + H2O = 9-hydroxy-octadecanoate + hexadecanoate + H(+)</text>
        <dbReference type="Rhea" id="RHEA:52052"/>
        <dbReference type="ChEBI" id="CHEBI:7896"/>
        <dbReference type="ChEBI" id="CHEBI:15377"/>
        <dbReference type="ChEBI" id="CHEBI:15378"/>
        <dbReference type="ChEBI" id="CHEBI:83670"/>
        <dbReference type="ChEBI" id="CHEBI:136286"/>
    </reaction>
    <physiologicalReaction direction="left-to-right" evidence="9">
        <dbReference type="Rhea" id="RHEA:52053"/>
    </physiologicalReaction>
</comment>
<evidence type="ECO:0000256" key="17">
    <source>
        <dbReference type="SAM" id="Phobius"/>
    </source>
</evidence>
<proteinExistence type="inferred from homology"/>
<organism evidence="18 19">
    <name type="scientific">Tigriopus californicus</name>
    <name type="common">Marine copepod</name>
    <dbReference type="NCBI Taxonomy" id="6832"/>
    <lineage>
        <taxon>Eukaryota</taxon>
        <taxon>Metazoa</taxon>
        <taxon>Ecdysozoa</taxon>
        <taxon>Arthropoda</taxon>
        <taxon>Crustacea</taxon>
        <taxon>Multicrustacea</taxon>
        <taxon>Hexanauplia</taxon>
        <taxon>Copepoda</taxon>
        <taxon>Harpacticoida</taxon>
        <taxon>Harpacticidae</taxon>
        <taxon>Tigriopus</taxon>
    </lineage>
</organism>
<comment type="similarity">
    <text evidence="3">Belongs to the AIG1 family.</text>
</comment>
<sequence length="251" mass="28847">MGLISILVHLIGVASFALVIWQQLQDIPIPLEVLSKLKELGTLEFGGNWKYLTFWNLWLQLFYFGLCLINDVLGRKGFRNTRTKLARLEDHIFASLGFPMGMIVGIVFWTFYFVDRELSFPEILDQVVPSWANHLMHTIVVPLQLYEMIFVYHKYPSNVSGSMTTVGYNFIYICWTLYVAYVGGFWVYPILQVLPPIQRALFIAAMSLFGAVVYFAGKGINRLVWGQDYIIDHQPLPKNTKASKSKSKKYA</sequence>
<comment type="catalytic activity">
    <reaction evidence="7">
        <text>12-hexadecanoyloxy-octadecanoate + H2O = 12-hydroxyoctadecanoate + hexadecanoate + H(+)</text>
        <dbReference type="Rhea" id="RHEA:52056"/>
        <dbReference type="ChEBI" id="CHEBI:7896"/>
        <dbReference type="ChEBI" id="CHEBI:15377"/>
        <dbReference type="ChEBI" id="CHEBI:15378"/>
        <dbReference type="ChEBI" id="CHEBI:83677"/>
        <dbReference type="ChEBI" id="CHEBI:84201"/>
    </reaction>
    <physiologicalReaction direction="left-to-right" evidence="7">
        <dbReference type="Rhea" id="RHEA:52057"/>
    </physiologicalReaction>
</comment>
<keyword evidence="19" id="KW-1185">Reference proteome</keyword>
<comment type="catalytic activity">
    <reaction evidence="16">
        <text>12-(9Z-hexadecenoyloxy)-octadecanoate + H2O = 12-hydroxyoctadecanoate + (9Z)-hexadecenoate + H(+)</text>
        <dbReference type="Rhea" id="RHEA:52072"/>
        <dbReference type="ChEBI" id="CHEBI:15377"/>
        <dbReference type="ChEBI" id="CHEBI:15378"/>
        <dbReference type="ChEBI" id="CHEBI:32372"/>
        <dbReference type="ChEBI" id="CHEBI:84201"/>
        <dbReference type="ChEBI" id="CHEBI:136312"/>
    </reaction>
    <physiologicalReaction direction="left-to-right" evidence="16">
        <dbReference type="Rhea" id="RHEA:52073"/>
    </physiologicalReaction>
</comment>
<keyword evidence="4 17" id="KW-0812">Transmembrane</keyword>
<dbReference type="GO" id="GO:0016020">
    <property type="term" value="C:membrane"/>
    <property type="evidence" value="ECO:0007669"/>
    <property type="project" value="InterPro"/>
</dbReference>
<evidence type="ECO:0000256" key="13">
    <source>
        <dbReference type="ARBA" id="ARBA00049221"/>
    </source>
</evidence>
<comment type="catalytic activity">
    <reaction evidence="10">
        <text>12-octadecanoyloxy-octadecanoate + H2O = 12-hydroxyoctadecanoate + octadecanoate + H(+)</text>
        <dbReference type="Rhea" id="RHEA:52080"/>
        <dbReference type="ChEBI" id="CHEBI:15377"/>
        <dbReference type="ChEBI" id="CHEBI:15378"/>
        <dbReference type="ChEBI" id="CHEBI:25629"/>
        <dbReference type="ChEBI" id="CHEBI:84201"/>
        <dbReference type="ChEBI" id="CHEBI:136330"/>
    </reaction>
    <physiologicalReaction direction="left-to-right" evidence="10">
        <dbReference type="Rhea" id="RHEA:52081"/>
    </physiologicalReaction>
</comment>
<dbReference type="AlphaFoldDB" id="A0A553PME6"/>
<comment type="catalytic activity">
    <reaction evidence="1">
        <text>9-(9Z-hexadecenoyloxy)-octadecanoate + H2O = (9Z)-hexadecenoate + 9-hydroxy-octadecanoate + H(+)</text>
        <dbReference type="Rhea" id="RHEA:52068"/>
        <dbReference type="ChEBI" id="CHEBI:15377"/>
        <dbReference type="ChEBI" id="CHEBI:15378"/>
        <dbReference type="ChEBI" id="CHEBI:32372"/>
        <dbReference type="ChEBI" id="CHEBI:136286"/>
        <dbReference type="ChEBI" id="CHEBI:136309"/>
    </reaction>
    <physiologicalReaction direction="left-to-right" evidence="1">
        <dbReference type="Rhea" id="RHEA:52069"/>
    </physiologicalReaction>
</comment>
<comment type="catalytic activity">
    <reaction evidence="12">
        <text>9-(9Z-octadecenoyloxy)-octadecanoate + H2O = 9-hydroxy-octadecanoate + (9Z)-octadecenoate + H(+)</text>
        <dbReference type="Rhea" id="RHEA:52048"/>
        <dbReference type="ChEBI" id="CHEBI:15377"/>
        <dbReference type="ChEBI" id="CHEBI:15378"/>
        <dbReference type="ChEBI" id="CHEBI:30823"/>
        <dbReference type="ChEBI" id="CHEBI:136282"/>
        <dbReference type="ChEBI" id="CHEBI:136286"/>
    </reaction>
    <physiologicalReaction direction="left-to-right" evidence="12">
        <dbReference type="Rhea" id="RHEA:52049"/>
    </physiologicalReaction>
</comment>
<dbReference type="PANTHER" id="PTHR10989">
    <property type="entry name" value="ANDROGEN-INDUCED PROTEIN 1-RELATED"/>
    <property type="match status" value="1"/>
</dbReference>
<dbReference type="Proteomes" id="UP000318571">
    <property type="component" value="Chromosome 11"/>
</dbReference>
<accession>A0A553PME6</accession>
<evidence type="ECO:0000256" key="9">
    <source>
        <dbReference type="ARBA" id="ARBA00047863"/>
    </source>
</evidence>
<evidence type="ECO:0000256" key="14">
    <source>
        <dbReference type="ARBA" id="ARBA00049296"/>
    </source>
</evidence>
<feature type="transmembrane region" description="Helical" evidence="17">
    <location>
        <begin position="200"/>
        <end position="217"/>
    </location>
</feature>
<comment type="catalytic activity">
    <reaction evidence="13">
        <text>9-octadecanoyloxy-octadecanoate + H2O = 9-hydroxy-octadecanoate + octadecanoate + H(+)</text>
        <dbReference type="Rhea" id="RHEA:52096"/>
        <dbReference type="ChEBI" id="CHEBI:15377"/>
        <dbReference type="ChEBI" id="CHEBI:15378"/>
        <dbReference type="ChEBI" id="CHEBI:25629"/>
        <dbReference type="ChEBI" id="CHEBI:136286"/>
        <dbReference type="ChEBI" id="CHEBI:136373"/>
    </reaction>
    <physiologicalReaction direction="left-to-right" evidence="13">
        <dbReference type="Rhea" id="RHEA:52097"/>
    </physiologicalReaction>
</comment>
<dbReference type="InterPro" id="IPR006838">
    <property type="entry name" value="ADTRP_AIG1"/>
</dbReference>
<comment type="caution">
    <text evidence="18">The sequence shown here is derived from an EMBL/GenBank/DDBJ whole genome shotgun (WGS) entry which is preliminary data.</text>
</comment>
<protein>
    <submittedName>
        <fullName evidence="18">Uncharacterized protein</fullName>
    </submittedName>
</protein>
<feature type="transmembrane region" description="Helical" evidence="17">
    <location>
        <begin position="55"/>
        <end position="73"/>
    </location>
</feature>
<comment type="subcellular location">
    <subcellularLocation>
        <location evidence="2">Endomembrane system</location>
        <topology evidence="2">Multi-pass membrane protein</topology>
    </subcellularLocation>
</comment>
<name>A0A553PME6_TIGCA</name>
<evidence type="ECO:0000256" key="8">
    <source>
        <dbReference type="ARBA" id="ARBA00047427"/>
    </source>
</evidence>
<dbReference type="PANTHER" id="PTHR10989:SF16">
    <property type="entry name" value="AT02829P-RELATED"/>
    <property type="match status" value="1"/>
</dbReference>
<dbReference type="EMBL" id="VCGU01000003">
    <property type="protein sequence ID" value="TRY78836.1"/>
    <property type="molecule type" value="Genomic_DNA"/>
</dbReference>